<dbReference type="EMBL" id="AM905950">
    <property type="protein sequence ID" value="CAP20109.1"/>
    <property type="molecule type" value="Genomic_DNA"/>
</dbReference>
<keyword evidence="1" id="KW-0614">Plasmid</keyword>
<dbReference type="AlphaFoldDB" id="B0RKK2"/>
<reference evidence="1" key="1">
    <citation type="journal article" date="2008" name="J. Bacteriol.">
        <title>Genetic and functional properties of the self-transmissible Yersinia enterocolitica plasmid pYE854, which mobilizes the virulence plasmid pYV.</title>
        <authorList>
            <person name="Hammerl J.A."/>
            <person name="Klein I."/>
            <person name="Lanka E."/>
            <person name="Appel B."/>
            <person name="Hertwig S."/>
        </authorList>
    </citation>
    <scope>NUCLEOTIDE SEQUENCE [LARGE SCALE GENOMIC DNA]</scope>
    <source>
        <strain evidence="1">29854</strain>
        <plasmid evidence="1">pYE854</plasmid>
    </source>
</reference>
<evidence type="ECO:0000313" key="1">
    <source>
        <dbReference type="EMBL" id="CAP20109.1"/>
    </source>
</evidence>
<sequence length="59" mass="6270">MAINRHAALAGYASAANDVTGPAARRRCRGCPISFARSVKFVAPNLTAPLLYPNQDAQQ</sequence>
<organism evidence="1">
    <name type="scientific">Yersinia enterocolitica</name>
    <dbReference type="NCBI Taxonomy" id="630"/>
    <lineage>
        <taxon>Bacteria</taxon>
        <taxon>Pseudomonadati</taxon>
        <taxon>Pseudomonadota</taxon>
        <taxon>Gammaproteobacteria</taxon>
        <taxon>Enterobacterales</taxon>
        <taxon>Yersiniaceae</taxon>
        <taxon>Yersinia</taxon>
    </lineage>
</organism>
<geneLocation type="plasmid" evidence="1">
    <name>pYE854</name>
</geneLocation>
<proteinExistence type="predicted"/>
<dbReference type="EMBL" id="AM905950">
    <property type="protein sequence ID" value="CAP20112.1"/>
    <property type="molecule type" value="Genomic_DNA"/>
</dbReference>
<name>B0RKK2_YEREN</name>
<accession>B0RKK2</accession>
<protein>
    <submittedName>
        <fullName evidence="1">Uncharacterized protein</fullName>
    </submittedName>
</protein>